<keyword evidence="4" id="KW-0689">Ribosomal protein</keyword>
<dbReference type="Ensembl" id="ENSMGAT00000025512.1">
    <property type="protein sequence ID" value="ENSMGAP00000033562.1"/>
    <property type="gene ID" value="ENSMGAG00000020573.1"/>
</dbReference>
<feature type="region of interest" description="Disordered" evidence="9">
    <location>
        <begin position="192"/>
        <end position="227"/>
    </location>
</feature>
<reference evidence="11" key="1">
    <citation type="journal article" date="2010" name="PLoS Biol.">
        <title>Multi-platform next-generation sequencing of the domestic turkey (Meleagris gallopavo): genome assembly and analysis.</title>
        <authorList>
            <person name="Dalloul R.A."/>
            <person name="Long J.A."/>
            <person name="Zimin A.V."/>
            <person name="Aslam L."/>
            <person name="Beal K."/>
            <person name="Blomberg L.A."/>
            <person name="Bouffard P."/>
            <person name="Burt D.W."/>
            <person name="Crasta O."/>
            <person name="Crooijmans R.P."/>
            <person name="Cooper K."/>
            <person name="Coulombe R.A."/>
            <person name="De S."/>
            <person name="Delany M.E."/>
            <person name="Dodgson J.B."/>
            <person name="Dong J.J."/>
            <person name="Evans C."/>
            <person name="Frederickson K.M."/>
            <person name="Flicek P."/>
            <person name="Florea L."/>
            <person name="Folkerts O."/>
            <person name="Groenen M.A."/>
            <person name="Harkins T.T."/>
            <person name="Herrero J."/>
            <person name="Hoffmann S."/>
            <person name="Megens H.J."/>
            <person name="Jiang A."/>
            <person name="de Jong P."/>
            <person name="Kaiser P."/>
            <person name="Kim H."/>
            <person name="Kim K.W."/>
            <person name="Kim S."/>
            <person name="Langenberger D."/>
            <person name="Lee M.K."/>
            <person name="Lee T."/>
            <person name="Mane S."/>
            <person name="Marcais G."/>
            <person name="Marz M."/>
            <person name="McElroy A.P."/>
            <person name="Modise T."/>
            <person name="Nefedov M."/>
            <person name="Notredame C."/>
            <person name="Paton I.R."/>
            <person name="Payne W.S."/>
            <person name="Pertea G."/>
            <person name="Prickett D."/>
            <person name="Puiu D."/>
            <person name="Qioa D."/>
            <person name="Raineri E."/>
            <person name="Ruffier M."/>
            <person name="Salzberg S.L."/>
            <person name="Schatz M.C."/>
            <person name="Scheuring C."/>
            <person name="Schmidt C.J."/>
            <person name="Schroeder S."/>
            <person name="Searle S.M."/>
            <person name="Smith E.J."/>
            <person name="Smith J."/>
            <person name="Sonstegard T.S."/>
            <person name="Stadler P.F."/>
            <person name="Tafer H."/>
            <person name="Tu Z.J."/>
            <person name="Van Tassell C.P."/>
            <person name="Vilella A.J."/>
            <person name="Williams K.P."/>
            <person name="Yorke J.A."/>
            <person name="Zhang L."/>
            <person name="Zhang H.B."/>
            <person name="Zhang X."/>
            <person name="Zhang Y."/>
            <person name="Reed K.M."/>
        </authorList>
    </citation>
    <scope>NUCLEOTIDE SEQUENCE [LARGE SCALE GENOMIC DNA]</scope>
</reference>
<gene>
    <name evidence="11" type="primary">MRPL9</name>
</gene>
<dbReference type="GO" id="GO:0003735">
    <property type="term" value="F:structural constituent of ribosome"/>
    <property type="evidence" value="ECO:0007669"/>
    <property type="project" value="InterPro"/>
</dbReference>
<keyword evidence="6" id="KW-0687">Ribonucleoprotein</keyword>
<evidence type="ECO:0000256" key="4">
    <source>
        <dbReference type="ARBA" id="ARBA00022980"/>
    </source>
</evidence>
<evidence type="ECO:0000256" key="7">
    <source>
        <dbReference type="ARBA" id="ARBA00035194"/>
    </source>
</evidence>
<name>A0A803YP64_MELGA</name>
<dbReference type="Pfam" id="PF01281">
    <property type="entry name" value="Ribosomal_L9_N"/>
    <property type="match status" value="1"/>
</dbReference>
<dbReference type="Gene3D" id="3.40.5.10">
    <property type="entry name" value="Ribosomal protein L9, N-terminal domain"/>
    <property type="match status" value="1"/>
</dbReference>
<dbReference type="InterPro" id="IPR036935">
    <property type="entry name" value="Ribosomal_bL9_N_sf"/>
</dbReference>
<evidence type="ECO:0000256" key="9">
    <source>
        <dbReference type="SAM" id="MobiDB-lite"/>
    </source>
</evidence>
<reference evidence="11" key="3">
    <citation type="submission" date="2025-09" db="UniProtKB">
        <authorList>
            <consortium name="Ensembl"/>
        </authorList>
    </citation>
    <scope>IDENTIFICATION</scope>
</reference>
<protein>
    <recommendedName>
        <fullName evidence="7">Large ribosomal subunit protein bL9m</fullName>
    </recommendedName>
    <alternativeName>
        <fullName evidence="8">39S ribosomal protein L9, mitochondrial</fullName>
    </alternativeName>
</protein>
<feature type="compositionally biased region" description="Basic and acidic residues" evidence="9">
    <location>
        <begin position="216"/>
        <end position="227"/>
    </location>
</feature>
<evidence type="ECO:0000256" key="6">
    <source>
        <dbReference type="ARBA" id="ARBA00023274"/>
    </source>
</evidence>
<reference evidence="11" key="2">
    <citation type="submission" date="2025-08" db="UniProtKB">
        <authorList>
            <consortium name="Ensembl"/>
        </authorList>
    </citation>
    <scope>IDENTIFICATION</scope>
</reference>
<dbReference type="GO" id="GO:1990904">
    <property type="term" value="C:ribonucleoprotein complex"/>
    <property type="evidence" value="ECO:0007669"/>
    <property type="project" value="UniProtKB-KW"/>
</dbReference>
<dbReference type="AlphaFoldDB" id="A0A803YP64"/>
<keyword evidence="5" id="KW-0496">Mitochondrion</keyword>
<dbReference type="GO" id="GO:0005739">
    <property type="term" value="C:mitochondrion"/>
    <property type="evidence" value="ECO:0007669"/>
    <property type="project" value="UniProtKB-SubCell"/>
</dbReference>
<accession>A0A803YP64</accession>
<dbReference type="InterPro" id="IPR020070">
    <property type="entry name" value="Ribosomal_bL9_N"/>
</dbReference>
<feature type="domain" description="Ribosomal protein L9" evidence="10">
    <location>
        <begin position="79"/>
        <end position="113"/>
    </location>
</feature>
<dbReference type="GO" id="GO:0006412">
    <property type="term" value="P:translation"/>
    <property type="evidence" value="ECO:0007669"/>
    <property type="project" value="InterPro"/>
</dbReference>
<evidence type="ECO:0000256" key="2">
    <source>
        <dbReference type="ARBA" id="ARBA00010605"/>
    </source>
</evidence>
<dbReference type="InterPro" id="IPR000244">
    <property type="entry name" value="Ribosomal_bL9"/>
</dbReference>
<keyword evidence="3" id="KW-0809">Transit peptide</keyword>
<organism evidence="11 12">
    <name type="scientific">Meleagris gallopavo</name>
    <name type="common">Wild turkey</name>
    <dbReference type="NCBI Taxonomy" id="9103"/>
    <lineage>
        <taxon>Eukaryota</taxon>
        <taxon>Metazoa</taxon>
        <taxon>Chordata</taxon>
        <taxon>Craniata</taxon>
        <taxon>Vertebrata</taxon>
        <taxon>Euteleostomi</taxon>
        <taxon>Archelosauria</taxon>
        <taxon>Archosauria</taxon>
        <taxon>Dinosauria</taxon>
        <taxon>Saurischia</taxon>
        <taxon>Theropoda</taxon>
        <taxon>Coelurosauria</taxon>
        <taxon>Aves</taxon>
        <taxon>Neognathae</taxon>
        <taxon>Galloanserae</taxon>
        <taxon>Galliformes</taxon>
        <taxon>Phasianidae</taxon>
        <taxon>Meleagridinae</taxon>
        <taxon>Meleagris</taxon>
    </lineage>
</organism>
<dbReference type="GO" id="GO:0005840">
    <property type="term" value="C:ribosome"/>
    <property type="evidence" value="ECO:0007669"/>
    <property type="project" value="UniProtKB-KW"/>
</dbReference>
<dbReference type="SUPFAM" id="SSF55658">
    <property type="entry name" value="L9 N-domain-like"/>
    <property type="match status" value="1"/>
</dbReference>
<evidence type="ECO:0000256" key="5">
    <source>
        <dbReference type="ARBA" id="ARBA00023128"/>
    </source>
</evidence>
<evidence type="ECO:0000256" key="8">
    <source>
        <dbReference type="ARBA" id="ARBA00035381"/>
    </source>
</evidence>
<comment type="similarity">
    <text evidence="2">Belongs to the bacterial ribosomal protein bL9 family.</text>
</comment>
<sequence length="227" mass="24483">MSSLLRPKIRCPDHNFHSISDFPPLLFALFPSDFQFSPLISALFTIPTCCLSGILDGVWGWGSPPSAECGALPLPVPTGLGSRGDIISVKKSVGRNRLLPQGLAVYASPENRRLFEEEKQNQEGQMEAIQTQSGERVSVWGCPILIPPPRSGPTLISALHTSTPAPHTDPLAPCQPPAPCWPLASYRPPRRIDPLPFTTPCPTDPAVPAELPPGGGHEEQRELGAEH</sequence>
<dbReference type="InterPro" id="IPR009027">
    <property type="entry name" value="Ribosomal_bL9/RNase_H1_N"/>
</dbReference>
<evidence type="ECO:0000256" key="3">
    <source>
        <dbReference type="ARBA" id="ARBA00022946"/>
    </source>
</evidence>
<dbReference type="InParanoid" id="A0A803YP64"/>
<keyword evidence="12" id="KW-1185">Reference proteome</keyword>
<evidence type="ECO:0000256" key="1">
    <source>
        <dbReference type="ARBA" id="ARBA00004173"/>
    </source>
</evidence>
<evidence type="ECO:0000313" key="11">
    <source>
        <dbReference type="Ensembl" id="ENSMGAP00000033562.1"/>
    </source>
</evidence>
<dbReference type="FunFam" id="3.40.5.10:FF:000005">
    <property type="entry name" value="39S ribosomal protein L9, mitochondrial"/>
    <property type="match status" value="1"/>
</dbReference>
<dbReference type="Proteomes" id="UP000001645">
    <property type="component" value="Unplaced"/>
</dbReference>
<evidence type="ECO:0000259" key="10">
    <source>
        <dbReference type="Pfam" id="PF01281"/>
    </source>
</evidence>
<proteinExistence type="inferred from homology"/>
<feature type="region of interest" description="Disordered" evidence="9">
    <location>
        <begin position="153"/>
        <end position="175"/>
    </location>
</feature>
<evidence type="ECO:0000313" key="12">
    <source>
        <dbReference type="Proteomes" id="UP000001645"/>
    </source>
</evidence>
<comment type="subcellular location">
    <subcellularLocation>
        <location evidence="1">Mitochondrion</location>
    </subcellularLocation>
</comment>
<dbReference type="PANTHER" id="PTHR21368">
    <property type="entry name" value="50S RIBOSOMAL PROTEIN L9"/>
    <property type="match status" value="1"/>
</dbReference>